<dbReference type="InterPro" id="IPR036942">
    <property type="entry name" value="Beta-barrel_TonB_sf"/>
</dbReference>
<dbReference type="Gene3D" id="2.40.170.20">
    <property type="entry name" value="TonB-dependent receptor, beta-barrel domain"/>
    <property type="match status" value="1"/>
</dbReference>
<keyword evidence="8" id="KW-0732">Signal</keyword>
<accession>A0A9X3J9X9</accession>
<dbReference type="RefSeq" id="WP_343335535.1">
    <property type="nucleotide sequence ID" value="NZ_JAPOHD010000067.1"/>
</dbReference>
<evidence type="ECO:0000256" key="7">
    <source>
        <dbReference type="PROSITE-ProRule" id="PRU01360"/>
    </source>
</evidence>
<feature type="signal peptide" evidence="8">
    <location>
        <begin position="1"/>
        <end position="23"/>
    </location>
</feature>
<dbReference type="Proteomes" id="UP001145087">
    <property type="component" value="Unassembled WGS sequence"/>
</dbReference>
<keyword evidence="4 7" id="KW-0812">Transmembrane</keyword>
<evidence type="ECO:0000256" key="5">
    <source>
        <dbReference type="ARBA" id="ARBA00023136"/>
    </source>
</evidence>
<sequence>MKRRMLQTLLFVLFSMFCATTYAQTNVIGTVQSDDGELLPGVSILIKGTTTGVVTNFDGNYNLVGVPNDATLIFSFVGMTTQEVVVNGRSTINVTLVSSMIGVDEVVVTALGISREKKSLGYAVAEVDGESVQTVAQENVLNALAGKVPGVAISSTGGAGSSVSMVIRGASSLTSDNQPLFVVDGIPMNNTLNNVGSIGKDNKPDYGNAISDLNPDDIESMSVLKGPSAAALYGSRAGNGVVLITTKSGKKGKGLGINFTSNTVIETPYKFLDNHNLFANGQRPFTQDNRPNNGLDYYLVPAGDSYWVGPQLDQGMMAYQWPYFNENGVLTARPLESHPDNARDFFETGITSNNSLSITNSNEKVDYRISYSNMQNKGIIPNSDLNKNSIGMNSTLRLTDKLSVSSSLNFVSNGADNRPSTGNRGTNPLQALYDINSHIDINDLKNYWVPGQEGLQQNAPYNLRVNPDGTYEKGNIINNPYFIANEVNNGFQRDRIYGNARMDYELNKEWSVMARYTHDQFNEKRETKIAPSYTGDANGVYGIQNLYRLEQNADFLISYKKNLESWSLNASGGGNFMYQNAENNKAATKNGGSGLVIPGVYSLDNIAPDNLDYSSAKSEKAIFSVYGLASLGYKNVVYLDVTARNDWSSTLPVENRSYFYPSASLSLLLDNMFDLGPNVSMAKLRGGWAMVGNDTDPYKLMPVMDNDGNWGNYPLLSTSSTLLLSDLKPEIQTSWEIGADLAFFENRARFEGTYYNSENKNQILSIGLPPSSGNTSKQINAGLIASKGIELSIGGTPIQTSNLSWDVNFVYTKNRTTVKELADGFDYIKLWTDAKGGAVTRVGDEIGQIVDDIMVRVDDPTSPYHGWPIIDNEGWESSDNWENYMDSGNDKAVIANFNPDFMLGMQTALSYKKWKVSASFDWRIGGQFISQTMRYGESDLHSQRWLDKTLKLNDMSGAERAEYLKDNADKYLSPDGEFFVLVGGPSIGYGGLPHTEDGITLNDGVFMPGVQGYYDDNGKFVMTQENLGDEGTAMIRYQDYYGWGYTRCAMFDADYIKLREISVSYQLPQFKSLGIQNASVSLYSRNILLWTKAGIGIDPETAFQAETSSQGGGSQFKQGIERYNVNPWTIPVGIKLNVTF</sequence>
<dbReference type="SUPFAM" id="SSF56935">
    <property type="entry name" value="Porins"/>
    <property type="match status" value="1"/>
</dbReference>
<feature type="domain" description="TonB-dependent receptor plug" evidence="9">
    <location>
        <begin position="117"/>
        <end position="241"/>
    </location>
</feature>
<evidence type="ECO:0000259" key="9">
    <source>
        <dbReference type="Pfam" id="PF07715"/>
    </source>
</evidence>
<evidence type="ECO:0000313" key="10">
    <source>
        <dbReference type="EMBL" id="MCY1723210.1"/>
    </source>
</evidence>
<dbReference type="InterPro" id="IPR023997">
    <property type="entry name" value="TonB-dep_OMP_SusC/RagA_CS"/>
</dbReference>
<proteinExistence type="inferred from homology"/>
<dbReference type="NCBIfam" id="TIGR04057">
    <property type="entry name" value="SusC_RagA_signa"/>
    <property type="match status" value="1"/>
</dbReference>
<dbReference type="GO" id="GO:0009279">
    <property type="term" value="C:cell outer membrane"/>
    <property type="evidence" value="ECO:0007669"/>
    <property type="project" value="UniProtKB-SubCell"/>
</dbReference>
<reference evidence="10" key="1">
    <citation type="submission" date="2022-11" db="EMBL/GenBank/DDBJ databases">
        <title>Marilongibacter aestuarii gen. nov., sp. nov., isolated from tidal flat sediment.</title>
        <authorList>
            <person name="Jiayan W."/>
        </authorList>
    </citation>
    <scope>NUCLEOTIDE SEQUENCE</scope>
    <source>
        <strain evidence="10">Z1-6</strain>
    </source>
</reference>
<keyword evidence="2 7" id="KW-0813">Transport</keyword>
<evidence type="ECO:0000256" key="2">
    <source>
        <dbReference type="ARBA" id="ARBA00022448"/>
    </source>
</evidence>
<evidence type="ECO:0000256" key="8">
    <source>
        <dbReference type="SAM" id="SignalP"/>
    </source>
</evidence>
<dbReference type="InterPro" id="IPR012910">
    <property type="entry name" value="Plug_dom"/>
</dbReference>
<keyword evidence="6 7" id="KW-0998">Cell outer membrane</keyword>
<feature type="chain" id="PRO_5040751805" evidence="8">
    <location>
        <begin position="24"/>
        <end position="1140"/>
    </location>
</feature>
<dbReference type="Gene3D" id="2.60.40.1120">
    <property type="entry name" value="Carboxypeptidase-like, regulatory domain"/>
    <property type="match status" value="1"/>
</dbReference>
<dbReference type="NCBIfam" id="TIGR04056">
    <property type="entry name" value="OMP_RagA_SusC"/>
    <property type="match status" value="1"/>
</dbReference>
<dbReference type="PROSITE" id="PS52016">
    <property type="entry name" value="TONB_DEPENDENT_REC_3"/>
    <property type="match status" value="1"/>
</dbReference>
<comment type="subcellular location">
    <subcellularLocation>
        <location evidence="1 7">Cell outer membrane</location>
        <topology evidence="1 7">Multi-pass membrane protein</topology>
    </subcellularLocation>
</comment>
<evidence type="ECO:0000256" key="6">
    <source>
        <dbReference type="ARBA" id="ARBA00023237"/>
    </source>
</evidence>
<evidence type="ECO:0000256" key="1">
    <source>
        <dbReference type="ARBA" id="ARBA00004571"/>
    </source>
</evidence>
<keyword evidence="5 7" id="KW-0472">Membrane</keyword>
<dbReference type="InterPro" id="IPR023996">
    <property type="entry name" value="TonB-dep_OMP_SusC/RagA"/>
</dbReference>
<dbReference type="InterPro" id="IPR008969">
    <property type="entry name" value="CarboxyPept-like_regulatory"/>
</dbReference>
<comment type="caution">
    <text evidence="10">The sequence shown here is derived from an EMBL/GenBank/DDBJ whole genome shotgun (WGS) entry which is preliminary data.</text>
</comment>
<dbReference type="Pfam" id="PF13715">
    <property type="entry name" value="CarbopepD_reg_2"/>
    <property type="match status" value="1"/>
</dbReference>
<evidence type="ECO:0000256" key="4">
    <source>
        <dbReference type="ARBA" id="ARBA00022692"/>
    </source>
</evidence>
<evidence type="ECO:0000313" key="11">
    <source>
        <dbReference type="Proteomes" id="UP001145087"/>
    </source>
</evidence>
<keyword evidence="3 7" id="KW-1134">Transmembrane beta strand</keyword>
<name>A0A9X3J9X9_9BACT</name>
<comment type="similarity">
    <text evidence="7">Belongs to the TonB-dependent receptor family.</text>
</comment>
<organism evidence="10 11">
    <name type="scientific">Draconibacterium aestuarii</name>
    <dbReference type="NCBI Taxonomy" id="2998507"/>
    <lineage>
        <taxon>Bacteria</taxon>
        <taxon>Pseudomonadati</taxon>
        <taxon>Bacteroidota</taxon>
        <taxon>Bacteroidia</taxon>
        <taxon>Marinilabiliales</taxon>
        <taxon>Prolixibacteraceae</taxon>
        <taxon>Draconibacterium</taxon>
    </lineage>
</organism>
<dbReference type="InterPro" id="IPR039426">
    <property type="entry name" value="TonB-dep_rcpt-like"/>
</dbReference>
<dbReference type="Gene3D" id="2.170.130.10">
    <property type="entry name" value="TonB-dependent receptor, plug domain"/>
    <property type="match status" value="1"/>
</dbReference>
<dbReference type="AlphaFoldDB" id="A0A9X3J9X9"/>
<dbReference type="SUPFAM" id="SSF49464">
    <property type="entry name" value="Carboxypeptidase regulatory domain-like"/>
    <property type="match status" value="1"/>
</dbReference>
<dbReference type="EMBL" id="JAPOHD010000067">
    <property type="protein sequence ID" value="MCY1723210.1"/>
    <property type="molecule type" value="Genomic_DNA"/>
</dbReference>
<protein>
    <submittedName>
        <fullName evidence="10">SusC/RagA family TonB-linked outer membrane protein</fullName>
    </submittedName>
</protein>
<dbReference type="Pfam" id="PF07715">
    <property type="entry name" value="Plug"/>
    <property type="match status" value="1"/>
</dbReference>
<evidence type="ECO:0000256" key="3">
    <source>
        <dbReference type="ARBA" id="ARBA00022452"/>
    </source>
</evidence>
<keyword evidence="11" id="KW-1185">Reference proteome</keyword>
<gene>
    <name evidence="10" type="ORF">OU798_22870</name>
</gene>
<dbReference type="InterPro" id="IPR037066">
    <property type="entry name" value="Plug_dom_sf"/>
</dbReference>